<protein>
    <submittedName>
        <fullName evidence="1">Uncharacterized protein</fullName>
    </submittedName>
</protein>
<proteinExistence type="predicted"/>
<dbReference type="RefSeq" id="WP_341727562.1">
    <property type="nucleotide sequence ID" value="NZ_JBBWWT010000017.1"/>
</dbReference>
<dbReference type="EMBL" id="JBBWWT010000017">
    <property type="protein sequence ID" value="MEL1266390.1"/>
    <property type="molecule type" value="Genomic_DNA"/>
</dbReference>
<accession>A0ABU9J616</accession>
<gene>
    <name evidence="1" type="ORF">AAD027_18725</name>
</gene>
<evidence type="ECO:0000313" key="2">
    <source>
        <dbReference type="Proteomes" id="UP001459204"/>
    </source>
</evidence>
<dbReference type="Proteomes" id="UP001459204">
    <property type="component" value="Unassembled WGS sequence"/>
</dbReference>
<reference evidence="1 2" key="1">
    <citation type="submission" date="2024-04" db="EMBL/GenBank/DDBJ databases">
        <title>Draft genome sequence of Pseudoxanthomonas putridarboris WD12.</title>
        <authorList>
            <person name="Oh J."/>
        </authorList>
    </citation>
    <scope>NUCLEOTIDE SEQUENCE [LARGE SCALE GENOMIC DNA]</scope>
    <source>
        <strain evidence="1 2">WD12</strain>
    </source>
</reference>
<evidence type="ECO:0000313" key="1">
    <source>
        <dbReference type="EMBL" id="MEL1266390.1"/>
    </source>
</evidence>
<comment type="caution">
    <text evidence="1">The sequence shown here is derived from an EMBL/GenBank/DDBJ whole genome shotgun (WGS) entry which is preliminary data.</text>
</comment>
<sequence>MICLGGLVVTNANAISQGTNGDVIVEERDGNICFRIESYTEWKPSMFPRRLKRFDVDAGNVVIREIYVFQRSGSTRSWVAVAKQQGVAVKSRDALCYGATPTGFVDEMRPLPLQPTEYTVDLGGIDIETDIKISVMRNFCLVQDQEQLRLACVPQPDTPSPAMQWLRSKWKALFGD</sequence>
<organism evidence="1 2">
    <name type="scientific">Pseudoxanthomonas putridarboris</name>
    <dbReference type="NCBI Taxonomy" id="752605"/>
    <lineage>
        <taxon>Bacteria</taxon>
        <taxon>Pseudomonadati</taxon>
        <taxon>Pseudomonadota</taxon>
        <taxon>Gammaproteobacteria</taxon>
        <taxon>Lysobacterales</taxon>
        <taxon>Lysobacteraceae</taxon>
        <taxon>Pseudoxanthomonas</taxon>
    </lineage>
</organism>
<keyword evidence="2" id="KW-1185">Reference proteome</keyword>
<name>A0ABU9J616_9GAMM</name>